<feature type="compositionally biased region" description="Basic and acidic residues" evidence="1">
    <location>
        <begin position="542"/>
        <end position="559"/>
    </location>
</feature>
<feature type="compositionally biased region" description="Low complexity" evidence="1">
    <location>
        <begin position="301"/>
        <end position="316"/>
    </location>
</feature>
<gene>
    <name evidence="5" type="ORF">FIV42_19750</name>
</gene>
<feature type="compositionally biased region" description="Basic and acidic residues" evidence="1">
    <location>
        <begin position="495"/>
        <end position="513"/>
    </location>
</feature>
<evidence type="ECO:0000259" key="4">
    <source>
        <dbReference type="Pfam" id="PF14237"/>
    </source>
</evidence>
<proteinExistence type="predicted"/>
<keyword evidence="6" id="KW-1185">Reference proteome</keyword>
<dbReference type="Pfam" id="PF14237">
    <property type="entry name" value="GYF_2"/>
    <property type="match status" value="1"/>
</dbReference>
<feature type="region of interest" description="Disordered" evidence="1">
    <location>
        <begin position="409"/>
        <end position="435"/>
    </location>
</feature>
<keyword evidence="2" id="KW-0812">Transmembrane</keyword>
<name>A0A4Y6PX38_PERCE</name>
<dbReference type="NCBIfam" id="NF033768">
    <property type="entry name" value="myxo_SS_tail"/>
    <property type="match status" value="1"/>
</dbReference>
<dbReference type="NCBIfam" id="TIGR02098">
    <property type="entry name" value="MJ0042_CXXC"/>
    <property type="match status" value="1"/>
</dbReference>
<feature type="domain" description="GYF" evidence="4">
    <location>
        <begin position="89"/>
        <end position="138"/>
    </location>
</feature>
<accession>A0A4Y6PX38</accession>
<evidence type="ECO:0000256" key="2">
    <source>
        <dbReference type="SAM" id="Phobius"/>
    </source>
</evidence>
<dbReference type="InterPro" id="IPR049806">
    <property type="entry name" value="MasK-like_C"/>
</dbReference>
<evidence type="ECO:0000313" key="5">
    <source>
        <dbReference type="EMBL" id="QDG52894.1"/>
    </source>
</evidence>
<dbReference type="AlphaFoldDB" id="A0A4Y6PX38"/>
<dbReference type="InterPro" id="IPR011723">
    <property type="entry name" value="Znf/thioredoxin_put"/>
</dbReference>
<accession>A0A5B8YD48</accession>
<feature type="compositionally biased region" description="Gly residues" evidence="1">
    <location>
        <begin position="317"/>
        <end position="332"/>
    </location>
</feature>
<feature type="transmembrane region" description="Helical" evidence="2">
    <location>
        <begin position="457"/>
        <end position="480"/>
    </location>
</feature>
<reference evidence="5 6" key="1">
    <citation type="submission" date="2019-06" db="EMBL/GenBank/DDBJ databases">
        <title>Persicimonas caeni gen. nov., sp. nov., a predatory bacterium isolated from solar saltern.</title>
        <authorList>
            <person name="Wang S."/>
        </authorList>
    </citation>
    <scope>NUCLEOTIDE SEQUENCE [LARGE SCALE GENOMIC DNA]</scope>
    <source>
        <strain evidence="5 6">YN101</strain>
    </source>
</reference>
<feature type="region of interest" description="Disordered" evidence="1">
    <location>
        <begin position="274"/>
        <end position="343"/>
    </location>
</feature>
<dbReference type="InterPro" id="IPR025640">
    <property type="entry name" value="GYF_2"/>
</dbReference>
<evidence type="ECO:0000313" key="6">
    <source>
        <dbReference type="Proteomes" id="UP000315995"/>
    </source>
</evidence>
<feature type="region of interest" description="Disordered" evidence="1">
    <location>
        <begin position="490"/>
        <end position="624"/>
    </location>
</feature>
<dbReference type="Proteomes" id="UP000315995">
    <property type="component" value="Chromosome"/>
</dbReference>
<feature type="domain" description="Zinc finger/thioredoxin putative" evidence="3">
    <location>
        <begin position="20"/>
        <end position="54"/>
    </location>
</feature>
<evidence type="ECO:0000256" key="1">
    <source>
        <dbReference type="SAM" id="MobiDB-lite"/>
    </source>
</evidence>
<dbReference type="EMBL" id="CP041186">
    <property type="protein sequence ID" value="QDG52894.1"/>
    <property type="molecule type" value="Genomic_DNA"/>
</dbReference>
<feature type="compositionally biased region" description="Gly residues" evidence="1">
    <location>
        <begin position="411"/>
        <end position="428"/>
    </location>
</feature>
<feature type="region of interest" description="Disordered" evidence="1">
    <location>
        <begin position="372"/>
        <end position="393"/>
    </location>
</feature>
<dbReference type="OrthoDB" id="198456at2"/>
<dbReference type="Pfam" id="PF13717">
    <property type="entry name" value="Zn_ribbon_4"/>
    <property type="match status" value="1"/>
</dbReference>
<sequence>MHATSHTLRIHTPDRSHITMKIVCGSCGAKYSIADEKVQGKVFKIRCKKCSNVIVVKGDSQQAEDHQQEAAGDSSMSAAYGGTSGASEWYVVIDGDQVGPISPEEIEAYYTSGRVNAESFAWRDGLSDWQPLSDLEEFAHLTQHDMGSPEDATAVVESPFNDAGGDYDDGGGEFNEDATSVMPADDFRAQFEEQDAAASAAADDGMGYGDDGGYDAGYDDGGYDAYGDGGGGYDDQFGNEADSGAYAADGGQGGYEGFGGADAGYDDAGGYDDGGSYDSGYDDGGYDSGYDDGGSYDDGYDSGPSNDGMFASFDSGADGGDSGYDGFGGMDDGGAEESEGGVQSANDMIGQRNENSVLFSLSSLDSVGAVGGGDDASAGGGGDSGGGGGAVTEGSGLIDIQNLASAHKAMKGGGGGGGGASPMGGPAAGGDDDPFGAGTMSMPALMPMGSHKSNKGLIIGLSIGGILLVGGIAAAAVLLLNKDDKPQEPQQKVVYVEKESDDKDEKDDEKKSADEEEAAAAAKAVEEGDGAKKDGEEAEKEGEDKEEKASAKKDDDKGSRKSTTTRRKKDDDKPKRTAKKEEKKDDDLGSLIDGIGKGGSKSSGGGSKPEPKKSVPQKLSRSMVKSTVAKYNGRIHSCYTGSNRNKMAGTVFVRYTVKPSGRVSAASVTTGKFKGTDVGKCVERVVRQMKFPETQSSLTVNYPFILK</sequence>
<keyword evidence="2" id="KW-1133">Transmembrane helix</keyword>
<feature type="compositionally biased region" description="Gly residues" evidence="1">
    <location>
        <begin position="595"/>
        <end position="607"/>
    </location>
</feature>
<evidence type="ECO:0000259" key="3">
    <source>
        <dbReference type="Pfam" id="PF13717"/>
    </source>
</evidence>
<keyword evidence="2" id="KW-0472">Membrane</keyword>
<feature type="compositionally biased region" description="Basic and acidic residues" evidence="1">
    <location>
        <begin position="568"/>
        <end position="587"/>
    </location>
</feature>
<organism evidence="5 6">
    <name type="scientific">Persicimonas caeni</name>
    <dbReference type="NCBI Taxonomy" id="2292766"/>
    <lineage>
        <taxon>Bacteria</taxon>
        <taxon>Deltaproteobacteria</taxon>
        <taxon>Bradymonadales</taxon>
        <taxon>Bradymonadaceae</taxon>
        <taxon>Persicimonas</taxon>
    </lineage>
</organism>
<feature type="compositionally biased region" description="Basic and acidic residues" evidence="1">
    <location>
        <begin position="524"/>
        <end position="535"/>
    </location>
</feature>
<feature type="compositionally biased region" description="Gly residues" evidence="1">
    <location>
        <begin position="372"/>
        <end position="391"/>
    </location>
</feature>
<protein>
    <submittedName>
        <fullName evidence="5">AgmX/PglI C-terminal domain-containing protein</fullName>
    </submittedName>
</protein>